<dbReference type="InterPro" id="IPR036641">
    <property type="entry name" value="HPT_dom_sf"/>
</dbReference>
<dbReference type="GO" id="GO:0009927">
    <property type="term" value="F:histidine phosphotransfer kinase activity"/>
    <property type="evidence" value="ECO:0007669"/>
    <property type="project" value="InterPro"/>
</dbReference>
<dbReference type="AlphaFoldDB" id="A0A0C3BPL0"/>
<dbReference type="SMART" id="SM00073">
    <property type="entry name" value="HPT"/>
    <property type="match status" value="1"/>
</dbReference>
<dbReference type="EMBL" id="KN824278">
    <property type="protein sequence ID" value="KIM33381.1"/>
    <property type="molecule type" value="Genomic_DNA"/>
</dbReference>
<dbReference type="GO" id="GO:0043424">
    <property type="term" value="F:protein histidine kinase binding"/>
    <property type="evidence" value="ECO:0007669"/>
    <property type="project" value="InterPro"/>
</dbReference>
<dbReference type="OrthoDB" id="1673781at2759"/>
<accession>A0A0C3BPL0</accession>
<dbReference type="HOGENOM" id="CLU_085158_2_1_1"/>
<evidence type="ECO:0000256" key="1">
    <source>
        <dbReference type="PROSITE-ProRule" id="PRU00110"/>
    </source>
</evidence>
<name>A0A0C3BPL0_SERVB</name>
<feature type="region of interest" description="Disordered" evidence="2">
    <location>
        <begin position="146"/>
        <end position="192"/>
    </location>
</feature>
<dbReference type="GO" id="GO:0005634">
    <property type="term" value="C:nucleus"/>
    <property type="evidence" value="ECO:0007669"/>
    <property type="project" value="TreeGrafter"/>
</dbReference>
<dbReference type="GO" id="GO:0005737">
    <property type="term" value="C:cytoplasm"/>
    <property type="evidence" value="ECO:0007669"/>
    <property type="project" value="TreeGrafter"/>
</dbReference>
<dbReference type="Gene3D" id="1.20.120.160">
    <property type="entry name" value="HPT domain"/>
    <property type="match status" value="1"/>
</dbReference>
<dbReference type="GO" id="GO:0000160">
    <property type="term" value="P:phosphorelay signal transduction system"/>
    <property type="evidence" value="ECO:0007669"/>
    <property type="project" value="InterPro"/>
</dbReference>
<keyword evidence="1" id="KW-0597">Phosphoprotein</keyword>
<keyword evidence="5" id="KW-1185">Reference proteome</keyword>
<dbReference type="Pfam" id="PF01627">
    <property type="entry name" value="Hpt"/>
    <property type="match status" value="1"/>
</dbReference>
<gene>
    <name evidence="4" type="ORF">M408DRAFT_326110</name>
</gene>
<dbReference type="InterPro" id="IPR045871">
    <property type="entry name" value="AHP1-5/YPD1"/>
</dbReference>
<feature type="modified residue" description="Phosphohistidine" evidence="1">
    <location>
        <position position="73"/>
    </location>
</feature>
<evidence type="ECO:0000256" key="2">
    <source>
        <dbReference type="SAM" id="MobiDB-lite"/>
    </source>
</evidence>
<sequence>MSLTEKRRDQMFQNQTMIDKEVFIQLIELDEDGSTEFLEGVAEEWFNQAEETLASMDDALKEKELDKFSKLAHFLKGSSGQLGVTTLQHSCTKLQHLGEQWDDEDESSKKMDLSEEEAIKRIKPILSRAKKEYKTAEKWLNDYLNANSDEDEDAPEDLQTPKAEVTQKEKDLSAKNDKKAVETAKVPVKVKS</sequence>
<dbReference type="PANTHER" id="PTHR28242:SF52">
    <property type="entry name" value="PHOSPHORELAY INTERMEDIATE PROTEIN YPD1"/>
    <property type="match status" value="1"/>
</dbReference>
<dbReference type="PROSITE" id="PS50894">
    <property type="entry name" value="HPT"/>
    <property type="match status" value="1"/>
</dbReference>
<evidence type="ECO:0000259" key="3">
    <source>
        <dbReference type="PROSITE" id="PS50894"/>
    </source>
</evidence>
<dbReference type="Proteomes" id="UP000054097">
    <property type="component" value="Unassembled WGS sequence"/>
</dbReference>
<dbReference type="PANTHER" id="PTHR28242">
    <property type="entry name" value="PHOSPHORELAY INTERMEDIATE PROTEIN YPD1"/>
    <property type="match status" value="1"/>
</dbReference>
<proteinExistence type="predicted"/>
<dbReference type="STRING" id="933852.A0A0C3BPL0"/>
<dbReference type="SUPFAM" id="SSF47226">
    <property type="entry name" value="Histidine-containing phosphotransfer domain, HPT domain"/>
    <property type="match status" value="1"/>
</dbReference>
<feature type="domain" description="HPt" evidence="3">
    <location>
        <begin position="34"/>
        <end position="143"/>
    </location>
</feature>
<dbReference type="InterPro" id="IPR008207">
    <property type="entry name" value="Sig_transdc_His_kin_Hpt_dom"/>
</dbReference>
<protein>
    <recommendedName>
        <fullName evidence="3">HPt domain-containing protein</fullName>
    </recommendedName>
</protein>
<feature type="compositionally biased region" description="Basic and acidic residues" evidence="2">
    <location>
        <begin position="165"/>
        <end position="182"/>
    </location>
</feature>
<evidence type="ECO:0000313" key="5">
    <source>
        <dbReference type="Proteomes" id="UP000054097"/>
    </source>
</evidence>
<reference evidence="4 5" key="1">
    <citation type="submission" date="2014-04" db="EMBL/GenBank/DDBJ databases">
        <authorList>
            <consortium name="DOE Joint Genome Institute"/>
            <person name="Kuo A."/>
            <person name="Zuccaro A."/>
            <person name="Kohler A."/>
            <person name="Nagy L.G."/>
            <person name="Floudas D."/>
            <person name="Copeland A."/>
            <person name="Barry K.W."/>
            <person name="Cichocki N."/>
            <person name="Veneault-Fourrey C."/>
            <person name="LaButti K."/>
            <person name="Lindquist E.A."/>
            <person name="Lipzen A."/>
            <person name="Lundell T."/>
            <person name="Morin E."/>
            <person name="Murat C."/>
            <person name="Sun H."/>
            <person name="Tunlid A."/>
            <person name="Henrissat B."/>
            <person name="Grigoriev I.V."/>
            <person name="Hibbett D.S."/>
            <person name="Martin F."/>
            <person name="Nordberg H.P."/>
            <person name="Cantor M.N."/>
            <person name="Hua S.X."/>
        </authorList>
    </citation>
    <scope>NUCLEOTIDE SEQUENCE [LARGE SCALE GENOMIC DNA]</scope>
    <source>
        <strain evidence="4 5">MAFF 305830</strain>
    </source>
</reference>
<organism evidence="4 5">
    <name type="scientific">Serendipita vermifera MAFF 305830</name>
    <dbReference type="NCBI Taxonomy" id="933852"/>
    <lineage>
        <taxon>Eukaryota</taxon>
        <taxon>Fungi</taxon>
        <taxon>Dikarya</taxon>
        <taxon>Basidiomycota</taxon>
        <taxon>Agaricomycotina</taxon>
        <taxon>Agaricomycetes</taxon>
        <taxon>Sebacinales</taxon>
        <taxon>Serendipitaceae</taxon>
        <taxon>Serendipita</taxon>
    </lineage>
</organism>
<evidence type="ECO:0000313" key="4">
    <source>
        <dbReference type="EMBL" id="KIM33381.1"/>
    </source>
</evidence>
<reference evidence="5" key="2">
    <citation type="submission" date="2015-01" db="EMBL/GenBank/DDBJ databases">
        <title>Evolutionary Origins and Diversification of the Mycorrhizal Mutualists.</title>
        <authorList>
            <consortium name="DOE Joint Genome Institute"/>
            <consortium name="Mycorrhizal Genomics Consortium"/>
            <person name="Kohler A."/>
            <person name="Kuo A."/>
            <person name="Nagy L.G."/>
            <person name="Floudas D."/>
            <person name="Copeland A."/>
            <person name="Barry K.W."/>
            <person name="Cichocki N."/>
            <person name="Veneault-Fourrey C."/>
            <person name="LaButti K."/>
            <person name="Lindquist E.A."/>
            <person name="Lipzen A."/>
            <person name="Lundell T."/>
            <person name="Morin E."/>
            <person name="Murat C."/>
            <person name="Riley R."/>
            <person name="Ohm R."/>
            <person name="Sun H."/>
            <person name="Tunlid A."/>
            <person name="Henrissat B."/>
            <person name="Grigoriev I.V."/>
            <person name="Hibbett D.S."/>
            <person name="Martin F."/>
        </authorList>
    </citation>
    <scope>NUCLEOTIDE SEQUENCE [LARGE SCALE GENOMIC DNA]</scope>
    <source>
        <strain evidence="5">MAFF 305830</strain>
    </source>
</reference>